<evidence type="ECO:0008006" key="5">
    <source>
        <dbReference type="Google" id="ProtNLM"/>
    </source>
</evidence>
<name>A0A848KDC0_9NOCA</name>
<reference evidence="3 4" key="2">
    <citation type="submission" date="2020-06" db="EMBL/GenBank/DDBJ databases">
        <title>Antribacter stalactiti gen. nov., sp. nov., a new member of the family Nacardiaceae isolated from a cave.</title>
        <authorList>
            <person name="Kim I.S."/>
        </authorList>
    </citation>
    <scope>NUCLEOTIDE SEQUENCE [LARGE SCALE GENOMIC DNA]</scope>
    <source>
        <strain evidence="3 4">YC2-7</strain>
    </source>
</reference>
<evidence type="ECO:0000259" key="1">
    <source>
        <dbReference type="Pfam" id="PF01643"/>
    </source>
</evidence>
<feature type="domain" description="Acyl-ACP thioesterase-like C-terminal" evidence="2">
    <location>
        <begin position="164"/>
        <end position="222"/>
    </location>
</feature>
<dbReference type="InterPro" id="IPR002864">
    <property type="entry name" value="Acyl-ACP_thioesterase_NHD"/>
</dbReference>
<dbReference type="Gene3D" id="3.10.129.10">
    <property type="entry name" value="Hotdog Thioesterase"/>
    <property type="match status" value="1"/>
</dbReference>
<dbReference type="GO" id="GO:0006633">
    <property type="term" value="P:fatty acid biosynthetic process"/>
    <property type="evidence" value="ECO:0007669"/>
    <property type="project" value="InterPro"/>
</dbReference>
<organism evidence="3 4">
    <name type="scientific">Antrihabitans stalactiti</name>
    <dbReference type="NCBI Taxonomy" id="2584121"/>
    <lineage>
        <taxon>Bacteria</taxon>
        <taxon>Bacillati</taxon>
        <taxon>Actinomycetota</taxon>
        <taxon>Actinomycetes</taxon>
        <taxon>Mycobacteriales</taxon>
        <taxon>Nocardiaceae</taxon>
        <taxon>Antrihabitans</taxon>
    </lineage>
</organism>
<dbReference type="RefSeq" id="WP_169588037.1">
    <property type="nucleotide sequence ID" value="NZ_VCQU01000004.1"/>
</dbReference>
<dbReference type="EMBL" id="VCQU01000004">
    <property type="protein sequence ID" value="NMN96309.1"/>
    <property type="molecule type" value="Genomic_DNA"/>
</dbReference>
<proteinExistence type="predicted"/>
<evidence type="ECO:0000313" key="4">
    <source>
        <dbReference type="Proteomes" id="UP000535543"/>
    </source>
</evidence>
<evidence type="ECO:0000259" key="2">
    <source>
        <dbReference type="Pfam" id="PF20791"/>
    </source>
</evidence>
<sequence>MPPGHPLPPVPEHENVYETSLRFAGSEIDEDYRLRLDAIARFLEIIGLEHLEDANAFETHPHWIVRRTVIDVIEPIKFPEVVRLQRWCSGVSPRWCNMRVRLEGSDGGLVETEAFWINMNMETKGPSRFTDYFFDYLGATTTEHRLRWRPWLTDSRSDEPGVVFPLRRTDLDHFEHINNTAYWHGVQQTLDTMPESSYRAIVEYVKAITWGDEVRIHSRRADDDSVEMTFAVDDDVRALVHVGPL</sequence>
<gene>
    <name evidence="3" type="ORF">FGL95_14810</name>
</gene>
<feature type="domain" description="Acyl-ACP thioesterase N-terminal hotdog" evidence="1">
    <location>
        <begin position="15"/>
        <end position="134"/>
    </location>
</feature>
<comment type="caution">
    <text evidence="3">The sequence shown here is derived from an EMBL/GenBank/DDBJ whole genome shotgun (WGS) entry which is preliminary data.</text>
</comment>
<dbReference type="SUPFAM" id="SSF54637">
    <property type="entry name" value="Thioesterase/thiol ester dehydrase-isomerase"/>
    <property type="match status" value="2"/>
</dbReference>
<dbReference type="InterPro" id="IPR049427">
    <property type="entry name" value="Acyl-ACP_TE_C"/>
</dbReference>
<protein>
    <recommendedName>
        <fullName evidence="5">Acyl-ACP thioesterase</fullName>
    </recommendedName>
</protein>
<dbReference type="Proteomes" id="UP000535543">
    <property type="component" value="Unassembled WGS sequence"/>
</dbReference>
<dbReference type="GO" id="GO:0016790">
    <property type="term" value="F:thiolester hydrolase activity"/>
    <property type="evidence" value="ECO:0007669"/>
    <property type="project" value="InterPro"/>
</dbReference>
<dbReference type="AlphaFoldDB" id="A0A848KDC0"/>
<dbReference type="Pfam" id="PF01643">
    <property type="entry name" value="Acyl-ACP_TE"/>
    <property type="match status" value="1"/>
</dbReference>
<keyword evidence="4" id="KW-1185">Reference proteome</keyword>
<evidence type="ECO:0000313" key="3">
    <source>
        <dbReference type="EMBL" id="NMN96309.1"/>
    </source>
</evidence>
<dbReference type="InterPro" id="IPR029069">
    <property type="entry name" value="HotDog_dom_sf"/>
</dbReference>
<accession>A0A848KDC0</accession>
<reference evidence="3 4" key="1">
    <citation type="submission" date="2019-05" db="EMBL/GenBank/DDBJ databases">
        <authorList>
            <person name="Lee S.D."/>
        </authorList>
    </citation>
    <scope>NUCLEOTIDE SEQUENCE [LARGE SCALE GENOMIC DNA]</scope>
    <source>
        <strain evidence="3 4">YC2-7</strain>
    </source>
</reference>
<dbReference type="Pfam" id="PF20791">
    <property type="entry name" value="Acyl-ACP_TE_C"/>
    <property type="match status" value="1"/>
</dbReference>